<comment type="caution">
    <text evidence="1">The sequence shown here is derived from an EMBL/GenBank/DDBJ whole genome shotgun (WGS) entry which is preliminary data.</text>
</comment>
<reference evidence="1 2" key="1">
    <citation type="submission" date="2016-01" db="EMBL/GenBank/DDBJ databases">
        <title>Mycobacterium immunogenum strain CD11_6 genome sequencing and assembly.</title>
        <authorList>
            <person name="Kaur G."/>
            <person name="Nair G.R."/>
            <person name="Mayilraj S."/>
        </authorList>
    </citation>
    <scope>NUCLEOTIDE SEQUENCE [LARGE SCALE GENOMIC DNA]</scope>
    <source>
        <strain evidence="1 2">CD11-6</strain>
    </source>
</reference>
<evidence type="ECO:0000313" key="2">
    <source>
        <dbReference type="Proteomes" id="UP000186919"/>
    </source>
</evidence>
<dbReference type="RefSeq" id="WP_064627682.1">
    <property type="nucleotide sequence ID" value="NZ_LQYE01000001.1"/>
</dbReference>
<accession>A0A179VHM1</accession>
<sequence length="141" mass="15194">MTQDREGRLREALEQAAQAKAQALQDQPWSTLCDVYASEGGVVAVPTPAASELMGRRMAFDMLASSGSAEDVHRVFYEYVSIVGSPAYVLPVVTGALMVLAIEICQAMIGELENKSDPDQRIHLADAARIAWSLRLEGGSV</sequence>
<protein>
    <submittedName>
        <fullName evidence="1">Uncharacterized protein</fullName>
    </submittedName>
</protein>
<organism evidence="1 2">
    <name type="scientific">Mycobacteroides immunogenum</name>
    <dbReference type="NCBI Taxonomy" id="83262"/>
    <lineage>
        <taxon>Bacteria</taxon>
        <taxon>Bacillati</taxon>
        <taxon>Actinomycetota</taxon>
        <taxon>Actinomycetes</taxon>
        <taxon>Mycobacteriales</taxon>
        <taxon>Mycobacteriaceae</taxon>
        <taxon>Mycobacteroides</taxon>
    </lineage>
</organism>
<dbReference type="EMBL" id="LQYE01000001">
    <property type="protein sequence ID" value="OAT70485.1"/>
    <property type="molecule type" value="Genomic_DNA"/>
</dbReference>
<proteinExistence type="predicted"/>
<dbReference type="AlphaFoldDB" id="A0A179VHM1"/>
<gene>
    <name evidence="1" type="ORF">AWB85_03880</name>
</gene>
<name>A0A179VHM1_9MYCO</name>
<dbReference type="Proteomes" id="UP000186919">
    <property type="component" value="Unassembled WGS sequence"/>
</dbReference>
<evidence type="ECO:0000313" key="1">
    <source>
        <dbReference type="EMBL" id="OAT70485.1"/>
    </source>
</evidence>